<feature type="non-terminal residue" evidence="1">
    <location>
        <position position="1"/>
    </location>
</feature>
<sequence>MSGSKLIGGYVSLEEVNKKIPVAIDGKGKLGYLIGEVEQPFPFFHKMEVRKLPHYYLVNQLHGTSNRKPYLFYPQPKMFGKLFLNGGKEARDNQTPKGPMRRGKLRKLQEVLQNVELLGSLEYPDPGLGPNPIEYPPIQTRSKHEEAYTRPPSFVNSIFKKNNQCYEDDWENPKDAAQFRKREENDRMHMFLAGLNQILDEEKEYWANALTFS</sequence>
<protein>
    <submittedName>
        <fullName evidence="1">Uncharacterized protein</fullName>
    </submittedName>
</protein>
<comment type="caution">
    <text evidence="1">The sequence shown here is derived from an EMBL/GenBank/DDBJ whole genome shotgun (WGS) entry which is preliminary data.</text>
</comment>
<dbReference type="EMBL" id="QJKJ01012244">
    <property type="protein sequence ID" value="RDX69132.1"/>
    <property type="molecule type" value="Genomic_DNA"/>
</dbReference>
<gene>
    <name evidence="1" type="ORF">CR513_51786</name>
</gene>
<organism evidence="1 2">
    <name type="scientific">Mucuna pruriens</name>
    <name type="common">Velvet bean</name>
    <name type="synonym">Dolichos pruriens</name>
    <dbReference type="NCBI Taxonomy" id="157652"/>
    <lineage>
        <taxon>Eukaryota</taxon>
        <taxon>Viridiplantae</taxon>
        <taxon>Streptophyta</taxon>
        <taxon>Embryophyta</taxon>
        <taxon>Tracheophyta</taxon>
        <taxon>Spermatophyta</taxon>
        <taxon>Magnoliopsida</taxon>
        <taxon>eudicotyledons</taxon>
        <taxon>Gunneridae</taxon>
        <taxon>Pentapetalae</taxon>
        <taxon>rosids</taxon>
        <taxon>fabids</taxon>
        <taxon>Fabales</taxon>
        <taxon>Fabaceae</taxon>
        <taxon>Papilionoideae</taxon>
        <taxon>50 kb inversion clade</taxon>
        <taxon>NPAAA clade</taxon>
        <taxon>indigoferoid/millettioid clade</taxon>
        <taxon>Phaseoleae</taxon>
        <taxon>Mucuna</taxon>
    </lineage>
</organism>
<dbReference type="Proteomes" id="UP000257109">
    <property type="component" value="Unassembled WGS sequence"/>
</dbReference>
<evidence type="ECO:0000313" key="2">
    <source>
        <dbReference type="Proteomes" id="UP000257109"/>
    </source>
</evidence>
<reference evidence="1" key="1">
    <citation type="submission" date="2018-05" db="EMBL/GenBank/DDBJ databases">
        <title>Draft genome of Mucuna pruriens seed.</title>
        <authorList>
            <person name="Nnadi N.E."/>
            <person name="Vos R."/>
            <person name="Hasami M.H."/>
            <person name="Devisetty U.K."/>
            <person name="Aguiy J.C."/>
        </authorList>
    </citation>
    <scope>NUCLEOTIDE SEQUENCE [LARGE SCALE GENOMIC DNA]</scope>
    <source>
        <strain evidence="1">JCA_2017</strain>
    </source>
</reference>
<evidence type="ECO:0000313" key="1">
    <source>
        <dbReference type="EMBL" id="RDX69132.1"/>
    </source>
</evidence>
<accession>A0A371ESW4</accession>
<name>A0A371ESW4_MUCPR</name>
<dbReference type="AlphaFoldDB" id="A0A371ESW4"/>
<proteinExistence type="predicted"/>
<keyword evidence="2" id="KW-1185">Reference proteome</keyword>